<protein>
    <recommendedName>
        <fullName evidence="6">ABC transmembrane type-1 domain-containing protein</fullName>
    </recommendedName>
</protein>
<dbReference type="PANTHER" id="PTHR24222:SF76">
    <property type="entry name" value="MYCOBACTIN IMPORT ATP-BINDING_PERMEASE PROTEIN IRTB"/>
    <property type="match status" value="1"/>
</dbReference>
<accession>A0A817XDW9</accession>
<evidence type="ECO:0000256" key="4">
    <source>
        <dbReference type="ARBA" id="ARBA00023136"/>
    </source>
</evidence>
<evidence type="ECO:0000313" key="8">
    <source>
        <dbReference type="Proteomes" id="UP000663865"/>
    </source>
</evidence>
<dbReference type="SUPFAM" id="SSF90123">
    <property type="entry name" value="ABC transporter transmembrane region"/>
    <property type="match status" value="1"/>
</dbReference>
<evidence type="ECO:0000256" key="1">
    <source>
        <dbReference type="ARBA" id="ARBA00004141"/>
    </source>
</evidence>
<dbReference type="GO" id="GO:0140359">
    <property type="term" value="F:ABC-type transporter activity"/>
    <property type="evidence" value="ECO:0007669"/>
    <property type="project" value="InterPro"/>
</dbReference>
<dbReference type="InterPro" id="IPR039421">
    <property type="entry name" value="Type_1_exporter"/>
</dbReference>
<comment type="caution">
    <text evidence="7">The sequence shown here is derived from an EMBL/GenBank/DDBJ whole genome shotgun (WGS) entry which is preliminary data.</text>
</comment>
<dbReference type="AlphaFoldDB" id="A0A817XDW9"/>
<organism evidence="7 8">
    <name type="scientific">Rotaria socialis</name>
    <dbReference type="NCBI Taxonomy" id="392032"/>
    <lineage>
        <taxon>Eukaryota</taxon>
        <taxon>Metazoa</taxon>
        <taxon>Spiralia</taxon>
        <taxon>Gnathifera</taxon>
        <taxon>Rotifera</taxon>
        <taxon>Eurotatoria</taxon>
        <taxon>Bdelloidea</taxon>
        <taxon>Philodinida</taxon>
        <taxon>Philodinidae</taxon>
        <taxon>Rotaria</taxon>
    </lineage>
</organism>
<evidence type="ECO:0000256" key="3">
    <source>
        <dbReference type="ARBA" id="ARBA00022989"/>
    </source>
</evidence>
<evidence type="ECO:0000313" key="7">
    <source>
        <dbReference type="EMBL" id="CAF3367411.1"/>
    </source>
</evidence>
<comment type="subcellular location">
    <subcellularLocation>
        <location evidence="1">Membrane</location>
        <topology evidence="1">Multi-pass membrane protein</topology>
    </subcellularLocation>
</comment>
<dbReference type="Gene3D" id="1.20.1560.10">
    <property type="entry name" value="ABC transporter type 1, transmembrane domain"/>
    <property type="match status" value="2"/>
</dbReference>
<dbReference type="InterPro" id="IPR011527">
    <property type="entry name" value="ABC1_TM_dom"/>
</dbReference>
<gene>
    <name evidence="7" type="ORF">KIK155_LOCUS5075</name>
</gene>
<keyword evidence="4 5" id="KW-0472">Membrane</keyword>
<proteinExistence type="predicted"/>
<dbReference type="EMBL" id="CAJNYV010000538">
    <property type="protein sequence ID" value="CAF3367411.1"/>
    <property type="molecule type" value="Genomic_DNA"/>
</dbReference>
<name>A0A817XDW9_9BILA</name>
<evidence type="ECO:0000256" key="5">
    <source>
        <dbReference type="SAM" id="Phobius"/>
    </source>
</evidence>
<dbReference type="InterPro" id="IPR036640">
    <property type="entry name" value="ABC1_TM_sf"/>
</dbReference>
<feature type="domain" description="ABC transmembrane type-1" evidence="6">
    <location>
        <begin position="151"/>
        <end position="250"/>
    </location>
</feature>
<reference evidence="7" key="1">
    <citation type="submission" date="2021-02" db="EMBL/GenBank/DDBJ databases">
        <authorList>
            <person name="Nowell W R."/>
        </authorList>
    </citation>
    <scope>NUCLEOTIDE SEQUENCE</scope>
</reference>
<feature type="transmembrane region" description="Helical" evidence="5">
    <location>
        <begin position="164"/>
        <end position="184"/>
    </location>
</feature>
<feature type="transmembrane region" description="Helical" evidence="5">
    <location>
        <begin position="77"/>
        <end position="100"/>
    </location>
</feature>
<keyword evidence="2 5" id="KW-0812">Transmembrane</keyword>
<dbReference type="PANTHER" id="PTHR24222">
    <property type="entry name" value="ABC TRANSPORTER B FAMILY"/>
    <property type="match status" value="1"/>
</dbReference>
<keyword evidence="3 5" id="KW-1133">Transmembrane helix</keyword>
<evidence type="ECO:0000256" key="2">
    <source>
        <dbReference type="ARBA" id="ARBA00022692"/>
    </source>
</evidence>
<dbReference type="GO" id="GO:0005524">
    <property type="term" value="F:ATP binding"/>
    <property type="evidence" value="ECO:0007669"/>
    <property type="project" value="InterPro"/>
</dbReference>
<sequence length="250" mass="27808">MTEMQPLLKTGGSIFSHDDHNFKKNSLYTELLDWWRSLFLKKHHDGYEETNNMNNTGIKRPSVGFFQFFRFANRIDWLMSCIAVFAAVSYGLCVTGQLIVSGKLMGTFALQSFSDFGDHQAQCNLPNTTSTNKSCPLGISFNLLNDTKLKTNIEKFITGIGGDLGIVIAILVFSISCAVASVIIYWQLALILMCIVPLLIVFSYAFMTLTGKEATVELNAYAKAGEIAQEVFSSLRTVLSLNGAHFEQNR</sequence>
<evidence type="ECO:0000259" key="6">
    <source>
        <dbReference type="PROSITE" id="PS50929"/>
    </source>
</evidence>
<dbReference type="GO" id="GO:0005886">
    <property type="term" value="C:plasma membrane"/>
    <property type="evidence" value="ECO:0007669"/>
    <property type="project" value="TreeGrafter"/>
</dbReference>
<dbReference type="Proteomes" id="UP000663865">
    <property type="component" value="Unassembled WGS sequence"/>
</dbReference>
<dbReference type="Pfam" id="PF00664">
    <property type="entry name" value="ABC_membrane"/>
    <property type="match status" value="1"/>
</dbReference>
<dbReference type="PROSITE" id="PS50929">
    <property type="entry name" value="ABC_TM1F"/>
    <property type="match status" value="1"/>
</dbReference>
<feature type="transmembrane region" description="Helical" evidence="5">
    <location>
        <begin position="190"/>
        <end position="209"/>
    </location>
</feature>